<sequence length="277" mass="30993">MITRGGTPLIKPRLVTQQATPKLYKIRKCSVTPEGPGQAVQGVCGLSSQAANVLSFTIQPGSLKPINTTDSGVQRAVKVATYEYNNRSNDEFIFRASEVDEAEIQVVKGVKYFLAVKISRTVCHKRDRPDLDNCDFQPDGRLKQSLKETDSEEVPRQTEYDSIKQTGAEQDMVELKSKLASSAKKSVSLLNGDSEFSPYDFVESDQEIKQESEELASADRIQTNAALADRLLAKHIHEANAPTARFAWEEYPDIDPWEPTWVPDFTRWHGLLLDTTD</sequence>
<dbReference type="FunFam" id="3.10.450.10:FF:000004">
    <property type="entry name" value="Cystatin C"/>
    <property type="match status" value="1"/>
</dbReference>
<dbReference type="GO" id="GO:1903979">
    <property type="term" value="P:negative regulation of microglial cell activation"/>
    <property type="evidence" value="ECO:0007669"/>
    <property type="project" value="TreeGrafter"/>
</dbReference>
<feature type="non-terminal residue" evidence="4">
    <location>
        <position position="277"/>
    </location>
</feature>
<keyword evidence="2" id="KW-1015">Disulfide bond</keyword>
<dbReference type="CDD" id="cd00042">
    <property type="entry name" value="CY"/>
    <property type="match status" value="1"/>
</dbReference>
<accession>A0A8X7XFI2</accession>
<dbReference type="GO" id="GO:0005770">
    <property type="term" value="C:late endosome"/>
    <property type="evidence" value="ECO:0007669"/>
    <property type="project" value="TreeGrafter"/>
</dbReference>
<dbReference type="GO" id="GO:0005794">
    <property type="term" value="C:Golgi apparatus"/>
    <property type="evidence" value="ECO:0007669"/>
    <property type="project" value="TreeGrafter"/>
</dbReference>
<evidence type="ECO:0000256" key="2">
    <source>
        <dbReference type="ARBA" id="ARBA00023157"/>
    </source>
</evidence>
<dbReference type="EMBL" id="JAATIS010000859">
    <property type="protein sequence ID" value="KAG2467228.1"/>
    <property type="molecule type" value="Genomic_DNA"/>
</dbReference>
<dbReference type="GO" id="GO:0005783">
    <property type="term" value="C:endoplasmic reticulum"/>
    <property type="evidence" value="ECO:0007669"/>
    <property type="project" value="TreeGrafter"/>
</dbReference>
<evidence type="ECO:0000256" key="1">
    <source>
        <dbReference type="ARBA" id="ARBA00009403"/>
    </source>
</evidence>
<comment type="caution">
    <text evidence="4">The sequence shown here is derived from an EMBL/GenBank/DDBJ whole genome shotgun (WGS) entry which is preliminary data.</text>
</comment>
<proteinExistence type="inferred from homology"/>
<feature type="domain" description="Cystatin" evidence="3">
    <location>
        <begin position="58"/>
        <end position="166"/>
    </location>
</feature>
<gene>
    <name evidence="4" type="primary">Cst7</name>
    <name evidence="4" type="ORF">GTO96_0010010</name>
</gene>
<dbReference type="GO" id="GO:0005615">
    <property type="term" value="C:extracellular space"/>
    <property type="evidence" value="ECO:0007669"/>
    <property type="project" value="TreeGrafter"/>
</dbReference>
<dbReference type="GO" id="GO:0031643">
    <property type="term" value="P:positive regulation of myelination"/>
    <property type="evidence" value="ECO:0007669"/>
    <property type="project" value="TreeGrafter"/>
</dbReference>
<dbReference type="SMART" id="SM00043">
    <property type="entry name" value="CY"/>
    <property type="match status" value="1"/>
</dbReference>
<dbReference type="PANTHER" id="PTHR47141">
    <property type="entry name" value="CYSTATIN-F"/>
    <property type="match status" value="1"/>
</dbReference>
<dbReference type="GO" id="GO:0004869">
    <property type="term" value="F:cysteine-type endopeptidase inhibitor activity"/>
    <property type="evidence" value="ECO:0007669"/>
    <property type="project" value="InterPro"/>
</dbReference>
<dbReference type="PANTHER" id="PTHR47141:SF1">
    <property type="entry name" value="CYSTATIN-F"/>
    <property type="match status" value="1"/>
</dbReference>
<evidence type="ECO:0000313" key="4">
    <source>
        <dbReference type="EMBL" id="KAG2467228.1"/>
    </source>
</evidence>
<feature type="non-terminal residue" evidence="4">
    <location>
        <position position="1"/>
    </location>
</feature>
<reference evidence="4 5" key="1">
    <citation type="journal article" date="2021" name="Cell">
        <title>Tracing the genetic footprints of vertebrate landing in non-teleost ray-finned fishes.</title>
        <authorList>
            <person name="Bi X."/>
            <person name="Wang K."/>
            <person name="Yang L."/>
            <person name="Pan H."/>
            <person name="Jiang H."/>
            <person name="Wei Q."/>
            <person name="Fang M."/>
            <person name="Yu H."/>
            <person name="Zhu C."/>
            <person name="Cai Y."/>
            <person name="He Y."/>
            <person name="Gan X."/>
            <person name="Zeng H."/>
            <person name="Yu D."/>
            <person name="Zhu Y."/>
            <person name="Jiang H."/>
            <person name="Qiu Q."/>
            <person name="Yang H."/>
            <person name="Zhang Y.E."/>
            <person name="Wang W."/>
            <person name="Zhu M."/>
            <person name="He S."/>
            <person name="Zhang G."/>
        </authorList>
    </citation>
    <scope>NUCLEOTIDE SEQUENCE [LARGE SCALE GENOMIC DNA]</scope>
    <source>
        <strain evidence="4">Bchr_013</strain>
    </source>
</reference>
<keyword evidence="5" id="KW-1185">Reference proteome</keyword>
<dbReference type="Pfam" id="PF00031">
    <property type="entry name" value="Cystatin"/>
    <property type="match status" value="1"/>
</dbReference>
<dbReference type="InterPro" id="IPR042886">
    <property type="entry name" value="Cystatin-F"/>
</dbReference>
<dbReference type="Gene3D" id="3.10.450.10">
    <property type="match status" value="1"/>
</dbReference>
<comment type="similarity">
    <text evidence="1">Belongs to the cystatin family.</text>
</comment>
<dbReference type="SUPFAM" id="SSF54403">
    <property type="entry name" value="Cystatin/monellin"/>
    <property type="match status" value="1"/>
</dbReference>
<dbReference type="Proteomes" id="UP000886611">
    <property type="component" value="Unassembled WGS sequence"/>
</dbReference>
<organism evidence="4 5">
    <name type="scientific">Polypterus senegalus</name>
    <name type="common">Senegal bichir</name>
    <dbReference type="NCBI Taxonomy" id="55291"/>
    <lineage>
        <taxon>Eukaryota</taxon>
        <taxon>Metazoa</taxon>
        <taxon>Chordata</taxon>
        <taxon>Craniata</taxon>
        <taxon>Vertebrata</taxon>
        <taxon>Euteleostomi</taxon>
        <taxon>Actinopterygii</taxon>
        <taxon>Polypteriformes</taxon>
        <taxon>Polypteridae</taxon>
        <taxon>Polypterus</taxon>
    </lineage>
</organism>
<evidence type="ECO:0000259" key="3">
    <source>
        <dbReference type="SMART" id="SM00043"/>
    </source>
</evidence>
<dbReference type="InterPro" id="IPR000010">
    <property type="entry name" value="Cystatin_dom"/>
</dbReference>
<dbReference type="GO" id="GO:0005764">
    <property type="term" value="C:lysosome"/>
    <property type="evidence" value="ECO:0007669"/>
    <property type="project" value="TreeGrafter"/>
</dbReference>
<name>A0A8X7XFI2_POLSE</name>
<protein>
    <submittedName>
        <fullName evidence="4">CYTF protein</fullName>
    </submittedName>
</protein>
<evidence type="ECO:0000313" key="5">
    <source>
        <dbReference type="Proteomes" id="UP000886611"/>
    </source>
</evidence>
<dbReference type="AlphaFoldDB" id="A0A8X7XFI2"/>
<dbReference type="GO" id="GO:0006955">
    <property type="term" value="P:immune response"/>
    <property type="evidence" value="ECO:0007669"/>
    <property type="project" value="InterPro"/>
</dbReference>
<dbReference type="InterPro" id="IPR046350">
    <property type="entry name" value="Cystatin_sf"/>
</dbReference>